<dbReference type="PANTHER" id="PTHR48081:SF3">
    <property type="entry name" value="ALPHA_BETA HYDROLASE FOLD-3 DOMAIN-CONTAINING PROTEIN"/>
    <property type="match status" value="1"/>
</dbReference>
<name>A0A1R3R8P7_ASPC5</name>
<protein>
    <recommendedName>
        <fullName evidence="2">Alpha/beta hydrolase fold-3 domain-containing protein</fullName>
    </recommendedName>
</protein>
<dbReference type="SUPFAM" id="SSF53474">
    <property type="entry name" value="alpha/beta-Hydrolases"/>
    <property type="match status" value="1"/>
</dbReference>
<dbReference type="VEuPathDB" id="FungiDB:ASPCADRAFT_211815"/>
<sequence length="293" mass="32440">MFFLVYLYYKFLAVVIRKFLGPKREIKATPDDVYQIQSRDAGRTIKAHVYRNVSASAGPTPVLINFHGSGFLLPLHGSDDAYCRQMSRETDRTVLDVQYRLAPENPFPAALNDVEDVVKWVLGQPEKYDLRRVSLSGFSAGGNLSLAAASNLFPSDTFHSVLAIYPVVDLHTDPALKTAPDTSGRPIPARMSRIFDRCYVHTAYDTRDPRISPLYASADRFPDRVMIVTAACDNLAPEAEALAAKIAKESGKLVVRQRMPGCNHGWDKSARAGTVQGDAREKTYAMAVAMLSR</sequence>
<gene>
    <name evidence="3" type="ORF">ASPCADRAFT_211815</name>
</gene>
<dbReference type="STRING" id="602072.A0A1R3R8P7"/>
<dbReference type="Proteomes" id="UP000188318">
    <property type="component" value="Unassembled WGS sequence"/>
</dbReference>
<dbReference type="InterPro" id="IPR050300">
    <property type="entry name" value="GDXG_lipolytic_enzyme"/>
</dbReference>
<dbReference type="InterPro" id="IPR029058">
    <property type="entry name" value="AB_hydrolase_fold"/>
</dbReference>
<dbReference type="Gene3D" id="3.40.50.1820">
    <property type="entry name" value="alpha/beta hydrolase"/>
    <property type="match status" value="1"/>
</dbReference>
<keyword evidence="4" id="KW-1185">Reference proteome</keyword>
<evidence type="ECO:0000256" key="1">
    <source>
        <dbReference type="ARBA" id="ARBA00022801"/>
    </source>
</evidence>
<dbReference type="Pfam" id="PF07859">
    <property type="entry name" value="Abhydrolase_3"/>
    <property type="match status" value="1"/>
</dbReference>
<evidence type="ECO:0000313" key="3">
    <source>
        <dbReference type="EMBL" id="OOF90864.1"/>
    </source>
</evidence>
<evidence type="ECO:0000313" key="4">
    <source>
        <dbReference type="Proteomes" id="UP000188318"/>
    </source>
</evidence>
<dbReference type="GO" id="GO:0016787">
    <property type="term" value="F:hydrolase activity"/>
    <property type="evidence" value="ECO:0007669"/>
    <property type="project" value="UniProtKB-KW"/>
</dbReference>
<reference evidence="4" key="1">
    <citation type="journal article" date="2017" name="Genome Biol.">
        <title>Comparative genomics reveals high biological diversity and specific adaptations in the industrially and medically important fungal genus Aspergillus.</title>
        <authorList>
            <person name="de Vries R.P."/>
            <person name="Riley R."/>
            <person name="Wiebenga A."/>
            <person name="Aguilar-Osorio G."/>
            <person name="Amillis S."/>
            <person name="Uchima C.A."/>
            <person name="Anderluh G."/>
            <person name="Asadollahi M."/>
            <person name="Askin M."/>
            <person name="Barry K."/>
            <person name="Battaglia E."/>
            <person name="Bayram O."/>
            <person name="Benocci T."/>
            <person name="Braus-Stromeyer S.A."/>
            <person name="Caldana C."/>
            <person name="Canovas D."/>
            <person name="Cerqueira G.C."/>
            <person name="Chen F."/>
            <person name="Chen W."/>
            <person name="Choi C."/>
            <person name="Clum A."/>
            <person name="Dos Santos R.A."/>
            <person name="Damasio A.R."/>
            <person name="Diallinas G."/>
            <person name="Emri T."/>
            <person name="Fekete E."/>
            <person name="Flipphi M."/>
            <person name="Freyberg S."/>
            <person name="Gallo A."/>
            <person name="Gournas C."/>
            <person name="Habgood R."/>
            <person name="Hainaut M."/>
            <person name="Harispe M.L."/>
            <person name="Henrissat B."/>
            <person name="Hilden K.S."/>
            <person name="Hope R."/>
            <person name="Hossain A."/>
            <person name="Karabika E."/>
            <person name="Karaffa L."/>
            <person name="Karanyi Z."/>
            <person name="Krasevec N."/>
            <person name="Kuo A."/>
            <person name="Kusch H."/>
            <person name="LaButti K."/>
            <person name="Lagendijk E.L."/>
            <person name="Lapidus A."/>
            <person name="Levasseur A."/>
            <person name="Lindquist E."/>
            <person name="Lipzen A."/>
            <person name="Logrieco A.F."/>
            <person name="MacCabe A."/>
            <person name="Maekelae M.R."/>
            <person name="Malavazi I."/>
            <person name="Melin P."/>
            <person name="Meyer V."/>
            <person name="Mielnichuk N."/>
            <person name="Miskei M."/>
            <person name="Molnar A.P."/>
            <person name="Mule G."/>
            <person name="Ngan C.Y."/>
            <person name="Orejas M."/>
            <person name="Orosz E."/>
            <person name="Ouedraogo J.P."/>
            <person name="Overkamp K.M."/>
            <person name="Park H.-S."/>
            <person name="Perrone G."/>
            <person name="Piumi F."/>
            <person name="Punt P.J."/>
            <person name="Ram A.F."/>
            <person name="Ramon A."/>
            <person name="Rauscher S."/>
            <person name="Record E."/>
            <person name="Riano-Pachon D.M."/>
            <person name="Robert V."/>
            <person name="Roehrig J."/>
            <person name="Ruller R."/>
            <person name="Salamov A."/>
            <person name="Salih N.S."/>
            <person name="Samson R.A."/>
            <person name="Sandor E."/>
            <person name="Sanguinetti M."/>
            <person name="Schuetze T."/>
            <person name="Sepcic K."/>
            <person name="Shelest E."/>
            <person name="Sherlock G."/>
            <person name="Sophianopoulou V."/>
            <person name="Squina F.M."/>
            <person name="Sun H."/>
            <person name="Susca A."/>
            <person name="Todd R.B."/>
            <person name="Tsang A."/>
            <person name="Unkles S.E."/>
            <person name="van de Wiele N."/>
            <person name="van Rossen-Uffink D."/>
            <person name="Oliveira J.V."/>
            <person name="Vesth T.C."/>
            <person name="Visser J."/>
            <person name="Yu J.-H."/>
            <person name="Zhou M."/>
            <person name="Andersen M.R."/>
            <person name="Archer D.B."/>
            <person name="Baker S.E."/>
            <person name="Benoit I."/>
            <person name="Brakhage A.A."/>
            <person name="Braus G.H."/>
            <person name="Fischer R."/>
            <person name="Frisvad J.C."/>
            <person name="Goldman G.H."/>
            <person name="Houbraken J."/>
            <person name="Oakley B."/>
            <person name="Pocsi I."/>
            <person name="Scazzocchio C."/>
            <person name="Seiboth B."/>
            <person name="vanKuyk P.A."/>
            <person name="Wortman J."/>
            <person name="Dyer P.S."/>
            <person name="Grigoriev I.V."/>
        </authorList>
    </citation>
    <scope>NUCLEOTIDE SEQUENCE [LARGE SCALE GENOMIC DNA]</scope>
    <source>
        <strain evidence="4">ITEM 5010</strain>
    </source>
</reference>
<feature type="domain" description="Alpha/beta hydrolase fold-3" evidence="2">
    <location>
        <begin position="63"/>
        <end position="266"/>
    </location>
</feature>
<dbReference type="OrthoDB" id="408631at2759"/>
<proteinExistence type="predicted"/>
<accession>A0A1R3R8P7</accession>
<dbReference type="AlphaFoldDB" id="A0A1R3R8P7"/>
<dbReference type="InterPro" id="IPR013094">
    <property type="entry name" value="AB_hydrolase_3"/>
</dbReference>
<dbReference type="EMBL" id="KV907514">
    <property type="protein sequence ID" value="OOF90864.1"/>
    <property type="molecule type" value="Genomic_DNA"/>
</dbReference>
<dbReference type="OMA" id="WDKSARP"/>
<evidence type="ECO:0000259" key="2">
    <source>
        <dbReference type="Pfam" id="PF07859"/>
    </source>
</evidence>
<keyword evidence="1" id="KW-0378">Hydrolase</keyword>
<organism evidence="3 4">
    <name type="scientific">Aspergillus carbonarius (strain ITEM 5010)</name>
    <dbReference type="NCBI Taxonomy" id="602072"/>
    <lineage>
        <taxon>Eukaryota</taxon>
        <taxon>Fungi</taxon>
        <taxon>Dikarya</taxon>
        <taxon>Ascomycota</taxon>
        <taxon>Pezizomycotina</taxon>
        <taxon>Eurotiomycetes</taxon>
        <taxon>Eurotiomycetidae</taxon>
        <taxon>Eurotiales</taxon>
        <taxon>Aspergillaceae</taxon>
        <taxon>Aspergillus</taxon>
        <taxon>Aspergillus subgen. Circumdati</taxon>
    </lineage>
</organism>
<dbReference type="PANTHER" id="PTHR48081">
    <property type="entry name" value="AB HYDROLASE SUPERFAMILY PROTEIN C4A8.06C"/>
    <property type="match status" value="1"/>
</dbReference>